<reference evidence="9 10" key="1">
    <citation type="submission" date="2022-06" db="EMBL/GenBank/DDBJ databases">
        <title>Rhizosaccharibacter gen. nov. sp. nov. KSS12, endophytic bacteria isolated from sugarcane.</title>
        <authorList>
            <person name="Pitiwittayakul N."/>
        </authorList>
    </citation>
    <scope>NUCLEOTIDE SEQUENCE [LARGE SCALE GENOMIC DNA]</scope>
    <source>
        <strain evidence="9 10">KSS12</strain>
    </source>
</reference>
<dbReference type="InterPro" id="IPR036134">
    <property type="entry name" value="Crypto/Photolyase_FAD-like_sf"/>
</dbReference>
<dbReference type="PANTHER" id="PTHR11455">
    <property type="entry name" value="CRYPTOCHROME"/>
    <property type="match status" value="1"/>
</dbReference>
<feature type="region of interest" description="Disordered" evidence="7">
    <location>
        <begin position="1"/>
        <end position="29"/>
    </location>
</feature>
<dbReference type="Gene3D" id="1.10.579.10">
    <property type="entry name" value="DNA Cyclobutane Dipyrimidine Photolyase, subunit A, domain 3"/>
    <property type="match status" value="1"/>
</dbReference>
<dbReference type="Proteomes" id="UP001524547">
    <property type="component" value="Unassembled WGS sequence"/>
</dbReference>
<dbReference type="InterPro" id="IPR002081">
    <property type="entry name" value="Cryptochrome/DNA_photolyase_1"/>
</dbReference>
<dbReference type="PROSITE" id="PS00394">
    <property type="entry name" value="DNA_PHOTOLYASES_1_1"/>
    <property type="match status" value="1"/>
</dbReference>
<dbReference type="SUPFAM" id="SSF48173">
    <property type="entry name" value="Cryptochrome/photolyase FAD-binding domain"/>
    <property type="match status" value="1"/>
</dbReference>
<evidence type="ECO:0000256" key="4">
    <source>
        <dbReference type="ARBA" id="ARBA00022827"/>
    </source>
</evidence>
<evidence type="ECO:0000256" key="7">
    <source>
        <dbReference type="SAM" id="MobiDB-lite"/>
    </source>
</evidence>
<name>A0ABT1VTZ4_9PROT</name>
<dbReference type="Pfam" id="PF00875">
    <property type="entry name" value="DNA_photolyase"/>
    <property type="match status" value="1"/>
</dbReference>
<dbReference type="PROSITE" id="PS51645">
    <property type="entry name" value="PHR_CRY_ALPHA_BETA"/>
    <property type="match status" value="1"/>
</dbReference>
<evidence type="ECO:0000313" key="10">
    <source>
        <dbReference type="Proteomes" id="UP001524547"/>
    </source>
</evidence>
<comment type="cofactor">
    <cofactor evidence="1">
        <name>(6R)-5,10-methylene-5,6,7,8-tetrahydrofolate</name>
        <dbReference type="ChEBI" id="CHEBI:15636"/>
    </cofactor>
</comment>
<organism evidence="9 10">
    <name type="scientific">Rhizosaccharibacter radicis</name>
    <dbReference type="NCBI Taxonomy" id="2782605"/>
    <lineage>
        <taxon>Bacteria</taxon>
        <taxon>Pseudomonadati</taxon>
        <taxon>Pseudomonadota</taxon>
        <taxon>Alphaproteobacteria</taxon>
        <taxon>Acetobacterales</taxon>
        <taxon>Acetobacteraceae</taxon>
        <taxon>Rhizosaccharibacter</taxon>
    </lineage>
</organism>
<accession>A0ABT1VTZ4</accession>
<dbReference type="Gene3D" id="3.40.50.620">
    <property type="entry name" value="HUPs"/>
    <property type="match status" value="1"/>
</dbReference>
<keyword evidence="4 6" id="KW-0274">FAD</keyword>
<gene>
    <name evidence="9" type="ORF">NFI88_02995</name>
</gene>
<feature type="domain" description="Photolyase/cryptochrome alpha/beta" evidence="8">
    <location>
        <begin position="32"/>
        <end position="161"/>
    </location>
</feature>
<comment type="caution">
    <text evidence="9">The sequence shown here is derived from an EMBL/GenBank/DDBJ whole genome shotgun (WGS) entry which is preliminary data.</text>
</comment>
<evidence type="ECO:0000313" key="9">
    <source>
        <dbReference type="EMBL" id="MCQ8239807.1"/>
    </source>
</evidence>
<evidence type="ECO:0000259" key="8">
    <source>
        <dbReference type="PROSITE" id="PS51645"/>
    </source>
</evidence>
<comment type="cofactor">
    <cofactor evidence="2">
        <name>FAD</name>
        <dbReference type="ChEBI" id="CHEBI:57692"/>
    </cofactor>
</comment>
<dbReference type="Pfam" id="PF03441">
    <property type="entry name" value="FAD_binding_7"/>
    <property type="match status" value="1"/>
</dbReference>
<feature type="compositionally biased region" description="Basic and acidic residues" evidence="7">
    <location>
        <begin position="1"/>
        <end position="19"/>
    </location>
</feature>
<feature type="compositionally biased region" description="Low complexity" evidence="7">
    <location>
        <begin position="542"/>
        <end position="575"/>
    </location>
</feature>
<evidence type="ECO:0000256" key="1">
    <source>
        <dbReference type="ARBA" id="ARBA00001932"/>
    </source>
</evidence>
<dbReference type="Gene3D" id="1.25.40.80">
    <property type="match status" value="1"/>
</dbReference>
<dbReference type="InterPro" id="IPR005101">
    <property type="entry name" value="Cryptochr/Photolyase_FAD-bd"/>
</dbReference>
<evidence type="ECO:0000256" key="6">
    <source>
        <dbReference type="RuleBase" id="RU004182"/>
    </source>
</evidence>
<evidence type="ECO:0000256" key="2">
    <source>
        <dbReference type="ARBA" id="ARBA00001974"/>
    </source>
</evidence>
<comment type="similarity">
    <text evidence="6">Belongs to the DNA photolyase family.</text>
</comment>
<dbReference type="EMBL" id="JAMZEJ010000002">
    <property type="protein sequence ID" value="MCQ8239807.1"/>
    <property type="molecule type" value="Genomic_DNA"/>
</dbReference>
<dbReference type="InterPro" id="IPR006050">
    <property type="entry name" value="DNA_photolyase_N"/>
</dbReference>
<sequence>MTGHDGKRPARRGRAEAKNDAGSGSGSANSSRATLLWFRQDLRLEDNRALHAAADTSLPVVFLFVLDDGAAGDWKAGGAGRWWLHGSLSSLAASLEARGARLILRRGDATAIVPALAAEIGAGEVHCGLPHEPWMRKLDEQVAAALEKAGRRLVAHRVATTMDLDAVWSKSGTRFGVYSPFARACRAAGAPDAPLSPPRTLACPGPQPSSDALDNWNLLPTRPDWAGGLRNSWQPGEAGAQARLKRFLDGHLDGYGASRDAPGEADGTSMLSPHLHWGELSPNQVWHAAHDSIGGSAGRRAGFETFESELLWHDFSAYVLRHNPALPDRPVRGAFERMEWRRDPAALQAWQQGRTGVPIVDAGMRQLWRIGWMQNRARMITASFLVKHLLLPWQEGERWFWDTLVDADLATNSVSWQWIAGSGIDSQPFFRVFNPVTQSRRYDRNGTYIRRWVPELRELPDRWLHAPWEAPEGVLTEAGITLGQDYPRPLVDLSEGRNRALAAFRRIAGPDKRTTENREQADTDTGTGAARSGKTGRRADDAPAAATGRPGRGKAASPSRSKGSSPSGRRAAAGS</sequence>
<evidence type="ECO:0000256" key="5">
    <source>
        <dbReference type="ARBA" id="ARBA00022991"/>
    </source>
</evidence>
<dbReference type="PANTHER" id="PTHR11455:SF9">
    <property type="entry name" value="CRYPTOCHROME CIRCADIAN CLOCK 5 ISOFORM X1"/>
    <property type="match status" value="1"/>
</dbReference>
<dbReference type="PROSITE" id="PS00691">
    <property type="entry name" value="DNA_PHOTOLYASES_1_2"/>
    <property type="match status" value="1"/>
</dbReference>
<protein>
    <submittedName>
        <fullName evidence="9">DNA photolyase family protein</fullName>
    </submittedName>
</protein>
<dbReference type="InterPro" id="IPR014729">
    <property type="entry name" value="Rossmann-like_a/b/a_fold"/>
</dbReference>
<keyword evidence="5 6" id="KW-0157">Chromophore</keyword>
<dbReference type="RefSeq" id="WP_422918554.1">
    <property type="nucleotide sequence ID" value="NZ_JAMZEJ010000002.1"/>
</dbReference>
<proteinExistence type="inferred from homology"/>
<keyword evidence="10" id="KW-1185">Reference proteome</keyword>
<keyword evidence="3 6" id="KW-0285">Flavoprotein</keyword>
<feature type="region of interest" description="Disordered" evidence="7">
    <location>
        <begin position="504"/>
        <end position="575"/>
    </location>
</feature>
<dbReference type="InterPro" id="IPR036155">
    <property type="entry name" value="Crypto/Photolyase_N_sf"/>
</dbReference>
<feature type="compositionally biased region" description="Basic and acidic residues" evidence="7">
    <location>
        <begin position="508"/>
        <end position="521"/>
    </location>
</feature>
<dbReference type="InterPro" id="IPR018394">
    <property type="entry name" value="DNA_photolyase_1_CS_C"/>
</dbReference>
<evidence type="ECO:0000256" key="3">
    <source>
        <dbReference type="ARBA" id="ARBA00022630"/>
    </source>
</evidence>
<dbReference type="SUPFAM" id="SSF52425">
    <property type="entry name" value="Cryptochrome/photolyase, N-terminal domain"/>
    <property type="match status" value="1"/>
</dbReference>
<dbReference type="PRINTS" id="PR00147">
    <property type="entry name" value="DNAPHOTLYASE"/>
</dbReference>